<organism evidence="1 2">
    <name type="scientific">Oryza meyeriana var. granulata</name>
    <dbReference type="NCBI Taxonomy" id="110450"/>
    <lineage>
        <taxon>Eukaryota</taxon>
        <taxon>Viridiplantae</taxon>
        <taxon>Streptophyta</taxon>
        <taxon>Embryophyta</taxon>
        <taxon>Tracheophyta</taxon>
        <taxon>Spermatophyta</taxon>
        <taxon>Magnoliopsida</taxon>
        <taxon>Liliopsida</taxon>
        <taxon>Poales</taxon>
        <taxon>Poaceae</taxon>
        <taxon>BOP clade</taxon>
        <taxon>Oryzoideae</taxon>
        <taxon>Oryzeae</taxon>
        <taxon>Oryzinae</taxon>
        <taxon>Oryza</taxon>
        <taxon>Oryza meyeriana</taxon>
    </lineage>
</organism>
<accession>A0A6G1F8H6</accession>
<evidence type="ECO:0000313" key="1">
    <source>
        <dbReference type="EMBL" id="KAF0933200.1"/>
    </source>
</evidence>
<dbReference type="AlphaFoldDB" id="A0A6G1F8H6"/>
<proteinExistence type="predicted"/>
<sequence>MAIPVAPPSDKRCLLHHRIQSSSSLLTPPKNAEVATGTEKLILIHEKNQIHELDLMSLVAIKD</sequence>
<name>A0A6G1F8H6_9ORYZ</name>
<gene>
    <name evidence="1" type="ORF">E2562_016145</name>
</gene>
<dbReference type="EMBL" id="SPHZ02000001">
    <property type="protein sequence ID" value="KAF0933200.1"/>
    <property type="molecule type" value="Genomic_DNA"/>
</dbReference>
<evidence type="ECO:0000313" key="2">
    <source>
        <dbReference type="Proteomes" id="UP000479710"/>
    </source>
</evidence>
<keyword evidence="2" id="KW-1185">Reference proteome</keyword>
<dbReference type="Proteomes" id="UP000479710">
    <property type="component" value="Unassembled WGS sequence"/>
</dbReference>
<comment type="caution">
    <text evidence="1">The sequence shown here is derived from an EMBL/GenBank/DDBJ whole genome shotgun (WGS) entry which is preliminary data.</text>
</comment>
<reference evidence="1 2" key="1">
    <citation type="submission" date="2019-11" db="EMBL/GenBank/DDBJ databases">
        <title>Whole genome sequence of Oryza granulata.</title>
        <authorList>
            <person name="Li W."/>
        </authorList>
    </citation>
    <scope>NUCLEOTIDE SEQUENCE [LARGE SCALE GENOMIC DNA]</scope>
    <source>
        <strain evidence="2">cv. Menghai</strain>
        <tissue evidence="1">Leaf</tissue>
    </source>
</reference>
<protein>
    <submittedName>
        <fullName evidence="1">Uncharacterized protein</fullName>
    </submittedName>
</protein>